<dbReference type="SUPFAM" id="SSF48452">
    <property type="entry name" value="TPR-like"/>
    <property type="match status" value="1"/>
</dbReference>
<dbReference type="InterPro" id="IPR011990">
    <property type="entry name" value="TPR-like_helical_dom_sf"/>
</dbReference>
<evidence type="ECO:0000256" key="2">
    <source>
        <dbReference type="ARBA" id="ARBA00022692"/>
    </source>
</evidence>
<comment type="subcellular location">
    <subcellularLocation>
        <location evidence="1">Membrane</location>
    </subcellularLocation>
</comment>
<evidence type="ECO:0000313" key="8">
    <source>
        <dbReference type="EMBL" id="CAA2099548.1"/>
    </source>
</evidence>
<sequence>MWRALAFLALLALAAFGATWIADRPGTVTIVWNGYELATSLAIALIGVLIAAIVIGFIWAIVRGIITLPETLVRGSKERRRAKGFSALSRGMVAVGSGDPLAARRHASDAERLLGAEPLALLLKAQAAQISGDREAAEHAFQRMANDPETRVLGLRGLFVEARRREDDVAARAYAAEAARLAPSVTWANEAMLEAQCADGDWSGAVQTVERRASSGLIEKGLARRQRAVLLTAAAQTREAGEPEAATQRALDAVKLAPDLVPAACVAGRLLARRGDLKKAAKIVEAAWRANPHPDLAKVYLGLRVGDSVRDRLARAENLARISTWHPEARLALAQAALEAQEFGKAREALAPLLADRPTVRACLAMAKVEEAEHGAGSGRAREWLARAAHAPRDPMWIADGVASERWAPVSPVTGHLDAFVWKAPTELLEGPSGNDVTGDLDDRDDRSQPALAPAVQGTEMPAPVSAAVAAPTKPAEPTAVNGAKMASAPSAPSTGPMAPGAATPVVFPPPKGSDTTAETKARLVG</sequence>
<evidence type="ECO:0000259" key="7">
    <source>
        <dbReference type="Pfam" id="PF07219"/>
    </source>
</evidence>
<evidence type="ECO:0000256" key="1">
    <source>
        <dbReference type="ARBA" id="ARBA00004370"/>
    </source>
</evidence>
<keyword evidence="4 6" id="KW-0472">Membrane</keyword>
<dbReference type="EMBL" id="LR743504">
    <property type="protein sequence ID" value="CAA2099548.1"/>
    <property type="molecule type" value="Genomic_DNA"/>
</dbReference>
<evidence type="ECO:0000256" key="4">
    <source>
        <dbReference type="ARBA" id="ARBA00023136"/>
    </source>
</evidence>
<evidence type="ECO:0000256" key="3">
    <source>
        <dbReference type="ARBA" id="ARBA00022989"/>
    </source>
</evidence>
<organism evidence="8">
    <name type="scientific">Methylobacterium bullatum</name>
    <dbReference type="NCBI Taxonomy" id="570505"/>
    <lineage>
        <taxon>Bacteria</taxon>
        <taxon>Pseudomonadati</taxon>
        <taxon>Pseudomonadota</taxon>
        <taxon>Alphaproteobacteria</taxon>
        <taxon>Hyphomicrobiales</taxon>
        <taxon>Methylobacteriaceae</taxon>
        <taxon>Methylobacterium</taxon>
    </lineage>
</organism>
<feature type="compositionally biased region" description="Low complexity" evidence="5">
    <location>
        <begin position="462"/>
        <end position="481"/>
    </location>
</feature>
<protein>
    <submittedName>
        <fullName evidence="8">Lipopolysaccharide assembly protein B</fullName>
    </submittedName>
</protein>
<feature type="transmembrane region" description="Helical" evidence="6">
    <location>
        <begin position="41"/>
        <end position="62"/>
    </location>
</feature>
<name>A0A679IY86_9HYPH</name>
<gene>
    <name evidence="8" type="primary">lapB</name>
    <name evidence="8" type="ORF">MBUL_00208</name>
</gene>
<reference evidence="8" key="1">
    <citation type="submission" date="2019-12" db="EMBL/GenBank/DDBJ databases">
        <authorList>
            <person name="Cremers G."/>
        </authorList>
    </citation>
    <scope>NUCLEOTIDE SEQUENCE</scope>
    <source>
        <strain evidence="8">Mbul1</strain>
    </source>
</reference>
<dbReference type="AlphaFoldDB" id="A0A679IY86"/>
<proteinExistence type="predicted"/>
<evidence type="ECO:0000256" key="6">
    <source>
        <dbReference type="SAM" id="Phobius"/>
    </source>
</evidence>
<keyword evidence="2 6" id="KW-0812">Transmembrane</keyword>
<evidence type="ECO:0000256" key="5">
    <source>
        <dbReference type="SAM" id="MobiDB-lite"/>
    </source>
</evidence>
<dbReference type="Pfam" id="PF07219">
    <property type="entry name" value="HemY_N"/>
    <property type="match status" value="1"/>
</dbReference>
<dbReference type="InterPro" id="IPR010817">
    <property type="entry name" value="HemY_N"/>
</dbReference>
<keyword evidence="3 6" id="KW-1133">Transmembrane helix</keyword>
<feature type="region of interest" description="Disordered" evidence="5">
    <location>
        <begin position="428"/>
        <end position="526"/>
    </location>
</feature>
<feature type="domain" description="HemY N-terminal" evidence="7">
    <location>
        <begin position="26"/>
        <end position="132"/>
    </location>
</feature>
<dbReference type="PIRSF" id="PIRSF031802">
    <property type="entry name" value="UCP031802"/>
    <property type="match status" value="1"/>
</dbReference>
<dbReference type="GO" id="GO:0016020">
    <property type="term" value="C:membrane"/>
    <property type="evidence" value="ECO:0007669"/>
    <property type="project" value="UniProtKB-SubCell"/>
</dbReference>
<dbReference type="InterPro" id="IPR016982">
    <property type="entry name" value="Mms48"/>
</dbReference>
<accession>A0A679IY86</accession>
<dbReference type="Gene3D" id="1.25.40.10">
    <property type="entry name" value="Tetratricopeptide repeat domain"/>
    <property type="match status" value="2"/>
</dbReference>